<sequence>MALHDHCSYCGVAYASGAPWPRLCASCGETTWRNPLPVAVALLPVETDDGRGLVLVRRDIEPMRGELALPGGFIELGETWQEGMVRELREETTLLADPADVRLFDVQSTAQGNLIVFGVLPPRPLSAIPSSVATEESLGFEIGVGPQPLCFPTHTDAMARYLATTDW</sequence>
<feature type="domain" description="Nudix hydrolase" evidence="2">
    <location>
        <begin position="35"/>
        <end position="167"/>
    </location>
</feature>
<dbReference type="PROSITE" id="PS51462">
    <property type="entry name" value="NUDIX"/>
    <property type="match status" value="1"/>
</dbReference>
<dbReference type="Proteomes" id="UP000660611">
    <property type="component" value="Unassembled WGS sequence"/>
</dbReference>
<dbReference type="InterPro" id="IPR015797">
    <property type="entry name" value="NUDIX_hydrolase-like_dom_sf"/>
</dbReference>
<reference evidence="3" key="1">
    <citation type="submission" date="2021-01" db="EMBL/GenBank/DDBJ databases">
        <title>Whole genome shotgun sequence of Dactylosporangium siamense NBRC 106093.</title>
        <authorList>
            <person name="Komaki H."/>
            <person name="Tamura T."/>
        </authorList>
    </citation>
    <scope>NUCLEOTIDE SEQUENCE</scope>
    <source>
        <strain evidence="3">NBRC 106093</strain>
    </source>
</reference>
<gene>
    <name evidence="3" type="ORF">Dsi01nite_108820</name>
</gene>
<protein>
    <submittedName>
        <fullName evidence="3">NUDIX hydrolase</fullName>
    </submittedName>
</protein>
<dbReference type="AlphaFoldDB" id="A0A919UHX4"/>
<name>A0A919UHX4_9ACTN</name>
<dbReference type="InterPro" id="IPR020084">
    <property type="entry name" value="NUDIX_hydrolase_CS"/>
</dbReference>
<evidence type="ECO:0000313" key="4">
    <source>
        <dbReference type="Proteomes" id="UP000660611"/>
    </source>
</evidence>
<dbReference type="PANTHER" id="PTHR43222:SF12">
    <property type="entry name" value="NUDIX HYDROLASE"/>
    <property type="match status" value="1"/>
</dbReference>
<dbReference type="PANTHER" id="PTHR43222">
    <property type="entry name" value="NUDIX HYDROLASE 23"/>
    <property type="match status" value="1"/>
</dbReference>
<dbReference type="Gene3D" id="3.90.79.10">
    <property type="entry name" value="Nucleoside Triphosphate Pyrophosphohydrolase"/>
    <property type="match status" value="1"/>
</dbReference>
<dbReference type="SUPFAM" id="SSF55811">
    <property type="entry name" value="Nudix"/>
    <property type="match status" value="1"/>
</dbReference>
<dbReference type="PROSITE" id="PS00893">
    <property type="entry name" value="NUDIX_BOX"/>
    <property type="match status" value="1"/>
</dbReference>
<dbReference type="Pfam" id="PF00293">
    <property type="entry name" value="NUDIX"/>
    <property type="match status" value="1"/>
</dbReference>
<dbReference type="GO" id="GO:0016787">
    <property type="term" value="F:hydrolase activity"/>
    <property type="evidence" value="ECO:0007669"/>
    <property type="project" value="UniProtKB-KW"/>
</dbReference>
<evidence type="ECO:0000259" key="2">
    <source>
        <dbReference type="PROSITE" id="PS51462"/>
    </source>
</evidence>
<comment type="caution">
    <text evidence="3">The sequence shown here is derived from an EMBL/GenBank/DDBJ whole genome shotgun (WGS) entry which is preliminary data.</text>
</comment>
<accession>A0A919UHX4</accession>
<keyword evidence="1 3" id="KW-0378">Hydrolase</keyword>
<proteinExistence type="predicted"/>
<organism evidence="3 4">
    <name type="scientific">Dactylosporangium siamense</name>
    <dbReference type="NCBI Taxonomy" id="685454"/>
    <lineage>
        <taxon>Bacteria</taxon>
        <taxon>Bacillati</taxon>
        <taxon>Actinomycetota</taxon>
        <taxon>Actinomycetes</taxon>
        <taxon>Micromonosporales</taxon>
        <taxon>Micromonosporaceae</taxon>
        <taxon>Dactylosporangium</taxon>
    </lineage>
</organism>
<dbReference type="RefSeq" id="WP_203854432.1">
    <property type="nucleotide sequence ID" value="NZ_BAAAVW010000001.1"/>
</dbReference>
<dbReference type="EMBL" id="BONQ01000190">
    <property type="protein sequence ID" value="GIG52841.1"/>
    <property type="molecule type" value="Genomic_DNA"/>
</dbReference>
<evidence type="ECO:0000256" key="1">
    <source>
        <dbReference type="ARBA" id="ARBA00022801"/>
    </source>
</evidence>
<keyword evidence="4" id="KW-1185">Reference proteome</keyword>
<dbReference type="InterPro" id="IPR000086">
    <property type="entry name" value="NUDIX_hydrolase_dom"/>
</dbReference>
<evidence type="ECO:0000313" key="3">
    <source>
        <dbReference type="EMBL" id="GIG52841.1"/>
    </source>
</evidence>